<keyword evidence="1" id="KW-0472">Membrane</keyword>
<organism evidence="3 4">
    <name type="scientific">Paragemmobacter aquarius</name>
    <dbReference type="NCBI Taxonomy" id="2169400"/>
    <lineage>
        <taxon>Bacteria</taxon>
        <taxon>Pseudomonadati</taxon>
        <taxon>Pseudomonadota</taxon>
        <taxon>Alphaproteobacteria</taxon>
        <taxon>Rhodobacterales</taxon>
        <taxon>Paracoccaceae</taxon>
        <taxon>Paragemmobacter</taxon>
    </lineage>
</organism>
<dbReference type="Proteomes" id="UP000244496">
    <property type="component" value="Chromosome"/>
</dbReference>
<evidence type="ECO:0000313" key="4">
    <source>
        <dbReference type="Proteomes" id="UP000244496"/>
    </source>
</evidence>
<protein>
    <recommendedName>
        <fullName evidence="2">TadE-like domain-containing protein</fullName>
    </recommendedName>
</protein>
<proteinExistence type="predicted"/>
<keyword evidence="1" id="KW-0812">Transmembrane</keyword>
<sequence>MSPARWGSRLRRRCPLTQRPLPRPPTAARCWCPPPRARRCRGAFARLSAPCPAPLLRQSPQESRFWRGCFAGDRPVFAALRRFRQDISGVAVIEFALIAPTLLMMLLASIDLGNALKERAAIDHVLRSGAQPAMADAGAPAVLAAMQAAASPDFTTLAGTDKSVTLDAARFCACPGSPATATACSTICTGSLPTNAYYRISATKTYQGILFARFDLAPVLQVEVR</sequence>
<keyword evidence="4" id="KW-1185">Reference proteome</keyword>
<dbReference type="EMBL" id="CP028918">
    <property type="protein sequence ID" value="AWB48278.1"/>
    <property type="molecule type" value="Genomic_DNA"/>
</dbReference>
<gene>
    <name evidence="3" type="ORF">HYN69_06925</name>
</gene>
<accession>A0A2S0UKD4</accession>
<evidence type="ECO:0000313" key="3">
    <source>
        <dbReference type="EMBL" id="AWB48278.1"/>
    </source>
</evidence>
<reference evidence="3 4" key="1">
    <citation type="submission" date="2018-04" db="EMBL/GenBank/DDBJ databases">
        <title>Genome sequencing of Gemmobacter.</title>
        <authorList>
            <person name="Yi H."/>
            <person name="Baek M.-G."/>
        </authorList>
    </citation>
    <scope>NUCLEOTIDE SEQUENCE [LARGE SCALE GENOMIC DNA]</scope>
    <source>
        <strain evidence="3 4">HYN0069</strain>
    </source>
</reference>
<dbReference type="AlphaFoldDB" id="A0A2S0UKD4"/>
<name>A0A2S0UKD4_9RHOB</name>
<dbReference type="InterPro" id="IPR012495">
    <property type="entry name" value="TadE-like_dom"/>
</dbReference>
<feature type="transmembrane region" description="Helical" evidence="1">
    <location>
        <begin position="90"/>
        <end position="110"/>
    </location>
</feature>
<evidence type="ECO:0000256" key="1">
    <source>
        <dbReference type="SAM" id="Phobius"/>
    </source>
</evidence>
<dbReference type="Pfam" id="PF07811">
    <property type="entry name" value="TadE"/>
    <property type="match status" value="1"/>
</dbReference>
<feature type="domain" description="TadE-like" evidence="2">
    <location>
        <begin position="89"/>
        <end position="130"/>
    </location>
</feature>
<evidence type="ECO:0000259" key="2">
    <source>
        <dbReference type="Pfam" id="PF07811"/>
    </source>
</evidence>
<keyword evidence="1" id="KW-1133">Transmembrane helix</keyword>
<dbReference type="KEGG" id="geh:HYN69_06925"/>